<dbReference type="RefSeq" id="WP_138602399.1">
    <property type="nucleotide sequence ID" value="NZ_VCIA01000001.1"/>
</dbReference>
<evidence type="ECO:0000313" key="3">
    <source>
        <dbReference type="Proteomes" id="UP000306980"/>
    </source>
</evidence>
<evidence type="ECO:0000259" key="1">
    <source>
        <dbReference type="Pfam" id="PF02589"/>
    </source>
</evidence>
<protein>
    <submittedName>
        <fullName evidence="2">Lactate utilization protein C</fullName>
    </submittedName>
</protein>
<dbReference type="InterPro" id="IPR024185">
    <property type="entry name" value="FTHF_cligase-like_sf"/>
</dbReference>
<proteinExistence type="predicted"/>
<dbReference type="SUPFAM" id="SSF100950">
    <property type="entry name" value="NagB/RpiA/CoA transferase-like"/>
    <property type="match status" value="1"/>
</dbReference>
<dbReference type="EMBL" id="VCIA01000001">
    <property type="protein sequence ID" value="TMN21719.1"/>
    <property type="molecule type" value="Genomic_DNA"/>
</dbReference>
<feature type="domain" description="LUD" evidence="1">
    <location>
        <begin position="53"/>
        <end position="230"/>
    </location>
</feature>
<evidence type="ECO:0000313" key="2">
    <source>
        <dbReference type="EMBL" id="TMN21719.1"/>
    </source>
</evidence>
<dbReference type="InterPro" id="IPR037171">
    <property type="entry name" value="NagB/RpiA_transferase-like"/>
</dbReference>
<dbReference type="InterPro" id="IPR003741">
    <property type="entry name" value="LUD_dom"/>
</dbReference>
<dbReference type="PANTHER" id="PTHR43682:SF1">
    <property type="entry name" value="LACTATE UTILIZATION PROTEIN C"/>
    <property type="match status" value="1"/>
</dbReference>
<gene>
    <name evidence="2" type="ORF">FFL34_06020</name>
</gene>
<dbReference type="Pfam" id="PF02589">
    <property type="entry name" value="LUD_dom"/>
    <property type="match status" value="1"/>
</dbReference>
<reference evidence="2 3" key="1">
    <citation type="submission" date="2019-05" db="EMBL/GenBank/DDBJ databases">
        <title>Genomic analysis of Lentibacillus sp. NKC220-2.</title>
        <authorList>
            <person name="Oh Y.J."/>
        </authorList>
    </citation>
    <scope>NUCLEOTIDE SEQUENCE [LARGE SCALE GENOMIC DNA]</scope>
    <source>
        <strain evidence="2 3">NKC220-2</strain>
    </source>
</reference>
<dbReference type="Gene3D" id="3.40.50.10420">
    <property type="entry name" value="NagB/RpiA/CoA transferase-like"/>
    <property type="match status" value="1"/>
</dbReference>
<comment type="caution">
    <text evidence="2">The sequence shown here is derived from an EMBL/GenBank/DDBJ whole genome shotgun (WGS) entry which is preliminary data.</text>
</comment>
<dbReference type="Proteomes" id="UP000306980">
    <property type="component" value="Unassembled WGS sequence"/>
</dbReference>
<dbReference type="AlphaFoldDB" id="A0A5S3QJ15"/>
<name>A0A5S3QJ15_9BACI</name>
<dbReference type="OrthoDB" id="9794157at2"/>
<dbReference type="PANTHER" id="PTHR43682">
    <property type="entry name" value="LACTATE UTILIZATION PROTEIN C"/>
    <property type="match status" value="1"/>
</dbReference>
<sequence>MSKGTIHNRDKFLSHIADRLGREQKTDVSRPDWKYQPQWAVYQEKTSDELCALFNENSEEKGTHVLETTMDQLEETVEYVMKTYDGSPMVATDDERFAEFGLTDVFDKNNVHIWDAESGERNIEKAKQANIGFLFSDVSLAESGTIAQFNDRNIARSVSLLPTTYTAFIPKSTIVPRMTQVTARIHKQGGDGENISPYINFITGPSNSADIEMNMVVGVHGPVKAVHIVILDA</sequence>
<organism evidence="2 3">
    <name type="scientific">Lentibacillus cibarius</name>
    <dbReference type="NCBI Taxonomy" id="2583219"/>
    <lineage>
        <taxon>Bacteria</taxon>
        <taxon>Bacillati</taxon>
        <taxon>Bacillota</taxon>
        <taxon>Bacilli</taxon>
        <taxon>Bacillales</taxon>
        <taxon>Bacillaceae</taxon>
        <taxon>Lentibacillus</taxon>
    </lineage>
</organism>
<accession>A0A5S3QJ15</accession>